<name>A0A7T8HM53_CALRO</name>
<gene>
    <name evidence="2" type="ORF">FKW44_004651</name>
</gene>
<dbReference type="SUPFAM" id="SSF57756">
    <property type="entry name" value="Retrovirus zinc finger-like domains"/>
    <property type="match status" value="1"/>
</dbReference>
<feature type="compositionally biased region" description="Basic and acidic residues" evidence="1">
    <location>
        <begin position="419"/>
        <end position="473"/>
    </location>
</feature>
<accession>A0A7T8HM53</accession>
<feature type="region of interest" description="Disordered" evidence="1">
    <location>
        <begin position="389"/>
        <end position="523"/>
    </location>
</feature>
<organism evidence="2 3">
    <name type="scientific">Caligus rogercresseyi</name>
    <name type="common">Sea louse</name>
    <dbReference type="NCBI Taxonomy" id="217165"/>
    <lineage>
        <taxon>Eukaryota</taxon>
        <taxon>Metazoa</taxon>
        <taxon>Ecdysozoa</taxon>
        <taxon>Arthropoda</taxon>
        <taxon>Crustacea</taxon>
        <taxon>Multicrustacea</taxon>
        <taxon>Hexanauplia</taxon>
        <taxon>Copepoda</taxon>
        <taxon>Siphonostomatoida</taxon>
        <taxon>Caligidae</taxon>
        <taxon>Caligus</taxon>
    </lineage>
</organism>
<feature type="non-terminal residue" evidence="2">
    <location>
        <position position="523"/>
    </location>
</feature>
<reference evidence="3" key="1">
    <citation type="submission" date="2021-01" db="EMBL/GenBank/DDBJ databases">
        <title>Caligus Genome Assembly.</title>
        <authorList>
            <person name="Gallardo-Escarate C."/>
        </authorList>
    </citation>
    <scope>NUCLEOTIDE SEQUENCE [LARGE SCALE GENOMIC DNA]</scope>
</reference>
<evidence type="ECO:0000313" key="2">
    <source>
        <dbReference type="EMBL" id="QQP52484.1"/>
    </source>
</evidence>
<sequence>MTGENHDPGDPPEKPPKPKKLQEPSLKASQKQLKINELLALKKDPLENAGKHSNPIRVHDAPDAPRKEDDSPSKNEEEKVWIEQRAEESCAMPETMGKQSYNTVTEKGLQEWNPFTIKNRIPREEDEVNNERGWFQIPLYVSKIGDDRRVMYKDMTYNNAAKLWTDVLGLEPEDLESMCLRIPHRPLFNSVRRIQKERLLAKVKLPCIVKLSDKDGSIYEAKIESRELMKAMDAPIPFEIRIPEVKGVIAPDIVKHCVGLFAKVESYESLGQKAEDKFALHNSEIIKDWPESVKTRVISHTPHVTVKVIGRPKDIPCYLPIDQTIRPLNFPGKAKQCSNCYSFGHFAMECKNKRKSPSDYRRWLARRMGRTYENGEKIPITLEVEEHKKKNLNEEEEKTVSRSLNENENEEPRPYTSTKESEHSQKEPEPSTKKPKPPQKELEPSEKFPEEVNTRIEKNIPRRDDRKAQKPQDEETTTDSSEDLSPEDDTTLSKSTIRKKSHKRKDRLSSGGDKDSDSKKSKD</sequence>
<feature type="region of interest" description="Disordered" evidence="1">
    <location>
        <begin position="1"/>
        <end position="79"/>
    </location>
</feature>
<feature type="compositionally biased region" description="Basic and acidic residues" evidence="1">
    <location>
        <begin position="40"/>
        <end position="50"/>
    </location>
</feature>
<feature type="compositionally biased region" description="Basic and acidic residues" evidence="1">
    <location>
        <begin position="512"/>
        <end position="523"/>
    </location>
</feature>
<dbReference type="EMBL" id="CP045892">
    <property type="protein sequence ID" value="QQP52484.1"/>
    <property type="molecule type" value="Genomic_DNA"/>
</dbReference>
<dbReference type="Proteomes" id="UP000595437">
    <property type="component" value="Chromosome 3"/>
</dbReference>
<keyword evidence="3" id="KW-1185">Reference proteome</keyword>
<dbReference type="InterPro" id="IPR036875">
    <property type="entry name" value="Znf_CCHC_sf"/>
</dbReference>
<feature type="compositionally biased region" description="Acidic residues" evidence="1">
    <location>
        <begin position="474"/>
        <end position="490"/>
    </location>
</feature>
<dbReference type="OrthoDB" id="6394849at2759"/>
<proteinExistence type="predicted"/>
<dbReference type="GO" id="GO:0008270">
    <property type="term" value="F:zinc ion binding"/>
    <property type="evidence" value="ECO:0007669"/>
    <property type="project" value="InterPro"/>
</dbReference>
<evidence type="ECO:0000256" key="1">
    <source>
        <dbReference type="SAM" id="MobiDB-lite"/>
    </source>
</evidence>
<evidence type="ECO:0000313" key="3">
    <source>
        <dbReference type="Proteomes" id="UP000595437"/>
    </source>
</evidence>
<evidence type="ECO:0008006" key="4">
    <source>
        <dbReference type="Google" id="ProtNLM"/>
    </source>
</evidence>
<protein>
    <recommendedName>
        <fullName evidence="4">CCHC-type domain-containing protein</fullName>
    </recommendedName>
</protein>
<dbReference type="AlphaFoldDB" id="A0A7T8HM53"/>
<dbReference type="GO" id="GO:0003676">
    <property type="term" value="F:nucleic acid binding"/>
    <property type="evidence" value="ECO:0007669"/>
    <property type="project" value="InterPro"/>
</dbReference>
<feature type="compositionally biased region" description="Basic and acidic residues" evidence="1">
    <location>
        <begin position="1"/>
        <end position="22"/>
    </location>
</feature>
<feature type="compositionally biased region" description="Basic and acidic residues" evidence="1">
    <location>
        <begin position="57"/>
        <end position="79"/>
    </location>
</feature>
<feature type="compositionally biased region" description="Basic residues" evidence="1">
    <location>
        <begin position="496"/>
        <end position="506"/>
    </location>
</feature>